<feature type="compositionally biased region" description="Gly residues" evidence="8">
    <location>
        <begin position="800"/>
        <end position="816"/>
    </location>
</feature>
<dbReference type="STRING" id="2880.D7FYK8"/>
<dbReference type="AlphaFoldDB" id="D7FYK8"/>
<feature type="region of interest" description="Disordered" evidence="8">
    <location>
        <begin position="503"/>
        <end position="665"/>
    </location>
</feature>
<feature type="region of interest" description="Disordered" evidence="8">
    <location>
        <begin position="762"/>
        <end position="1049"/>
    </location>
</feature>
<evidence type="ECO:0000256" key="2">
    <source>
        <dbReference type="ARBA" id="ARBA00022741"/>
    </source>
</evidence>
<evidence type="ECO:0000256" key="3">
    <source>
        <dbReference type="ARBA" id="ARBA00022840"/>
    </source>
</evidence>
<evidence type="ECO:0000256" key="5">
    <source>
        <dbReference type="ARBA" id="ARBA00023175"/>
    </source>
</evidence>
<keyword evidence="5 6" id="KW-0505">Motor protein</keyword>
<dbReference type="EMBL" id="FN649740">
    <property type="protein sequence ID" value="CBJ32550.1"/>
    <property type="molecule type" value="Genomic_DNA"/>
</dbReference>
<accession>D7FYK8</accession>
<dbReference type="Proteomes" id="UP000002630">
    <property type="component" value="Linkage Group LG15"/>
</dbReference>
<keyword evidence="1" id="KW-0493">Microtubule</keyword>
<dbReference type="InterPro" id="IPR019821">
    <property type="entry name" value="Kinesin_motor_CS"/>
</dbReference>
<dbReference type="GO" id="GO:0008017">
    <property type="term" value="F:microtubule binding"/>
    <property type="evidence" value="ECO:0007669"/>
    <property type="project" value="InterPro"/>
</dbReference>
<dbReference type="GO" id="GO:0005874">
    <property type="term" value="C:microtubule"/>
    <property type="evidence" value="ECO:0007669"/>
    <property type="project" value="UniProtKB-KW"/>
</dbReference>
<gene>
    <name evidence="10" type="ORF">Esi_0346_0035</name>
</gene>
<feature type="compositionally biased region" description="Low complexity" evidence="8">
    <location>
        <begin position="765"/>
        <end position="783"/>
    </location>
</feature>
<evidence type="ECO:0000256" key="1">
    <source>
        <dbReference type="ARBA" id="ARBA00022701"/>
    </source>
</evidence>
<feature type="coiled-coil region" evidence="7">
    <location>
        <begin position="666"/>
        <end position="693"/>
    </location>
</feature>
<keyword evidence="4 7" id="KW-0175">Coiled coil</keyword>
<feature type="coiled-coil region" evidence="7">
    <location>
        <begin position="450"/>
        <end position="477"/>
    </location>
</feature>
<dbReference type="PANTHER" id="PTHR47968">
    <property type="entry name" value="CENTROMERE PROTEIN E"/>
    <property type="match status" value="1"/>
</dbReference>
<dbReference type="InterPro" id="IPR027640">
    <property type="entry name" value="Kinesin-like_fam"/>
</dbReference>
<keyword evidence="3 6" id="KW-0067">ATP-binding</keyword>
<dbReference type="SUPFAM" id="SSF52540">
    <property type="entry name" value="P-loop containing nucleoside triphosphate hydrolases"/>
    <property type="match status" value="1"/>
</dbReference>
<dbReference type="GO" id="GO:0005524">
    <property type="term" value="F:ATP binding"/>
    <property type="evidence" value="ECO:0007669"/>
    <property type="project" value="UniProtKB-UniRule"/>
</dbReference>
<dbReference type="Pfam" id="PF00225">
    <property type="entry name" value="Kinesin"/>
    <property type="match status" value="1"/>
</dbReference>
<feature type="compositionally biased region" description="Low complexity" evidence="8">
    <location>
        <begin position="519"/>
        <end position="549"/>
    </location>
</feature>
<feature type="domain" description="Kinesin motor" evidence="9">
    <location>
        <begin position="67"/>
        <end position="429"/>
    </location>
</feature>
<dbReference type="PANTHER" id="PTHR47968:SF13">
    <property type="entry name" value="KINESIN-LIKE PROTEIN KIF19 ISOFORM X1"/>
    <property type="match status" value="1"/>
</dbReference>
<proteinExistence type="inferred from homology"/>
<dbReference type="Gene3D" id="3.40.850.10">
    <property type="entry name" value="Kinesin motor domain"/>
    <property type="match status" value="1"/>
</dbReference>
<comment type="similarity">
    <text evidence="6">Belongs to the TRAFAC class myosin-kinesin ATPase superfamily. Kinesin family.</text>
</comment>
<name>D7FYK8_ECTSI</name>
<evidence type="ECO:0000313" key="10">
    <source>
        <dbReference type="EMBL" id="CBJ32550.1"/>
    </source>
</evidence>
<dbReference type="SMART" id="SM00129">
    <property type="entry name" value="KISc"/>
    <property type="match status" value="1"/>
</dbReference>
<feature type="binding site" evidence="6">
    <location>
        <begin position="159"/>
        <end position="166"/>
    </location>
    <ligand>
        <name>ATP</name>
        <dbReference type="ChEBI" id="CHEBI:30616"/>
    </ligand>
</feature>
<feature type="compositionally biased region" description="Low complexity" evidence="8">
    <location>
        <begin position="922"/>
        <end position="940"/>
    </location>
</feature>
<dbReference type="PROSITE" id="PS00411">
    <property type="entry name" value="KINESIN_MOTOR_1"/>
    <property type="match status" value="1"/>
</dbReference>
<dbReference type="PROSITE" id="PS50067">
    <property type="entry name" value="KINESIN_MOTOR_2"/>
    <property type="match status" value="1"/>
</dbReference>
<dbReference type="GO" id="GO:0007018">
    <property type="term" value="P:microtubule-based movement"/>
    <property type="evidence" value="ECO:0007669"/>
    <property type="project" value="InterPro"/>
</dbReference>
<dbReference type="EMBL" id="FN648538">
    <property type="protein sequence ID" value="CBJ32550.1"/>
    <property type="molecule type" value="Genomic_DNA"/>
</dbReference>
<evidence type="ECO:0000256" key="7">
    <source>
        <dbReference type="SAM" id="Coils"/>
    </source>
</evidence>
<evidence type="ECO:0000256" key="4">
    <source>
        <dbReference type="ARBA" id="ARBA00023054"/>
    </source>
</evidence>
<organism evidence="10 11">
    <name type="scientific">Ectocarpus siliculosus</name>
    <name type="common">Brown alga</name>
    <name type="synonym">Conferva siliculosa</name>
    <dbReference type="NCBI Taxonomy" id="2880"/>
    <lineage>
        <taxon>Eukaryota</taxon>
        <taxon>Sar</taxon>
        <taxon>Stramenopiles</taxon>
        <taxon>Ochrophyta</taxon>
        <taxon>PX clade</taxon>
        <taxon>Phaeophyceae</taxon>
        <taxon>Ectocarpales</taxon>
        <taxon>Ectocarpaceae</taxon>
        <taxon>Ectocarpus</taxon>
    </lineage>
</organism>
<feature type="compositionally biased region" description="Low complexity" evidence="8">
    <location>
        <begin position="631"/>
        <end position="646"/>
    </location>
</feature>
<dbReference type="InterPro" id="IPR036961">
    <property type="entry name" value="Kinesin_motor_dom_sf"/>
</dbReference>
<dbReference type="InParanoid" id="D7FYK8"/>
<sequence length="1049" mass="108335">MASSGRGNTSLASMRKKRRTIGGFRAHAMGDSYDHSTTADASANNSLSMVPENQLSCLAGGDSGSENIVVAVRVRPLSATELAEGKRSCCDVLTRNTLVIRKGADPGAYLRSQKGSANEYSFDAVFPPDAGQSEVYEGTAKPHISELLEGINVTVFAYGATGAGKTHTMMGSERVVGVRAGDEPTEVSGIVPQSLVELFRLLTARANIGSGQEDEAETWSVRVGYLQVYNEQIMDLLSDSSKPLKINEDPAKGVVVVAGLAEMEVTSSEEVLDLLRQGNANRRTEATGANQVSSRSHAVLQVVVTRTLENAVSGNRSVRESKLSLIDLAGSERASATNNRGEQLRQGANINKSLLSLANCINALAGNRRRRGGKGPGNVKYRDSKLTHLLKASLEGRCRLVMIANVNPSHVFFDDSHNTLKYANRAKNIKVDPRTTESVREASRLLTDKEAKMAKDYQALKERNQLMEAQLESMRNARGYIAPEPAGFTDLFAPNTSSIMSVASSTPGYTERYGGGNGAPQQQQQQQQQLTAPAPAAAAAAAAGGSAKPTGGGGSGDTGRTRRSVGRGGEGAAGGSGGGGQDGNGMLPPPVPRGGRGGDRRMSEEGLASTDEEGGMVMVGSPAGVRLGRGSLSSSSFSPSSSSSPGTKRKRAAAEGGGGEEEEALKAAAAAAAAAAEREIRELRTELAAEKTRVCELEGKVRELESSMARMGAQHDVNMELIATFRHQKETAEEAAECERTTADELLALLKEKEAEVSQLRSELDGVGSRSVGAGAAGSSVGDDATRTAADDGDNSACASGGGQGAATSGFGGGSSGFRSGLMMEGDSSAFGGTLGQIEENAGGGAEDMELENAVAGSAGGGVVRQQQHTTGLSDRGSRDSISSGTSTTLGGASTAAASAEVASVIKSNRRKSSMISRSRKSMIPAPRSSGRSASSRLLGDVTNSSSTRLNDHLGGGGSSSSGCCNTPCDANKKGAVKRAASVHSGGGDGSHEMAAVDFATTGDGAAGRSKASSRRASSRTGQTPQRQTVAGRTRSRVSMAPATLRSVR</sequence>
<evidence type="ECO:0000259" key="9">
    <source>
        <dbReference type="PROSITE" id="PS50067"/>
    </source>
</evidence>
<dbReference type="PRINTS" id="PR00380">
    <property type="entry name" value="KINESINHEAVY"/>
</dbReference>
<evidence type="ECO:0000256" key="6">
    <source>
        <dbReference type="PROSITE-ProRule" id="PRU00283"/>
    </source>
</evidence>
<feature type="compositionally biased region" description="Low complexity" evidence="8">
    <location>
        <begin position="880"/>
        <end position="900"/>
    </location>
</feature>
<evidence type="ECO:0000256" key="8">
    <source>
        <dbReference type="SAM" id="MobiDB-lite"/>
    </source>
</evidence>
<reference evidence="10 11" key="1">
    <citation type="journal article" date="2010" name="Nature">
        <title>The Ectocarpus genome and the independent evolution of multicellularity in brown algae.</title>
        <authorList>
            <person name="Cock J.M."/>
            <person name="Sterck L."/>
            <person name="Rouze P."/>
            <person name="Scornet D."/>
            <person name="Allen A.E."/>
            <person name="Amoutzias G."/>
            <person name="Anthouard V."/>
            <person name="Artiguenave F."/>
            <person name="Aury J.M."/>
            <person name="Badger J.H."/>
            <person name="Beszteri B."/>
            <person name="Billiau K."/>
            <person name="Bonnet E."/>
            <person name="Bothwell J.H."/>
            <person name="Bowler C."/>
            <person name="Boyen C."/>
            <person name="Brownlee C."/>
            <person name="Carrano C.J."/>
            <person name="Charrier B."/>
            <person name="Cho G.Y."/>
            <person name="Coelho S.M."/>
            <person name="Collen J."/>
            <person name="Corre E."/>
            <person name="Da Silva C."/>
            <person name="Delage L."/>
            <person name="Delaroque N."/>
            <person name="Dittami S.M."/>
            <person name="Doulbeau S."/>
            <person name="Elias M."/>
            <person name="Farnham G."/>
            <person name="Gachon C.M."/>
            <person name="Gschloessl B."/>
            <person name="Heesch S."/>
            <person name="Jabbari K."/>
            <person name="Jubin C."/>
            <person name="Kawai H."/>
            <person name="Kimura K."/>
            <person name="Kloareg B."/>
            <person name="Kupper F.C."/>
            <person name="Lang D."/>
            <person name="Le Bail A."/>
            <person name="Leblanc C."/>
            <person name="Lerouge P."/>
            <person name="Lohr M."/>
            <person name="Lopez P.J."/>
            <person name="Martens C."/>
            <person name="Maumus F."/>
            <person name="Michel G."/>
            <person name="Miranda-Saavedra D."/>
            <person name="Morales J."/>
            <person name="Moreau H."/>
            <person name="Motomura T."/>
            <person name="Nagasato C."/>
            <person name="Napoli C.A."/>
            <person name="Nelson D.R."/>
            <person name="Nyvall-Collen P."/>
            <person name="Peters A.F."/>
            <person name="Pommier C."/>
            <person name="Potin P."/>
            <person name="Poulain J."/>
            <person name="Quesneville H."/>
            <person name="Read B."/>
            <person name="Rensing S.A."/>
            <person name="Ritter A."/>
            <person name="Rousvoal S."/>
            <person name="Samanta M."/>
            <person name="Samson G."/>
            <person name="Schroeder D.C."/>
            <person name="Segurens B."/>
            <person name="Strittmatter M."/>
            <person name="Tonon T."/>
            <person name="Tregear J.W."/>
            <person name="Valentin K."/>
            <person name="von Dassow P."/>
            <person name="Yamagishi T."/>
            <person name="Van de Peer Y."/>
            <person name="Wincker P."/>
        </authorList>
    </citation>
    <scope>NUCLEOTIDE SEQUENCE [LARGE SCALE GENOMIC DNA]</scope>
    <source>
        <strain evidence="11">Ec32 / CCAP1310/4</strain>
    </source>
</reference>
<protein>
    <submittedName>
        <fullName evidence="10">Kinesin</fullName>
    </submittedName>
</protein>
<feature type="compositionally biased region" description="Basic residues" evidence="8">
    <location>
        <begin position="908"/>
        <end position="921"/>
    </location>
</feature>
<keyword evidence="2 6" id="KW-0547">Nucleotide-binding</keyword>
<evidence type="ECO:0000313" key="11">
    <source>
        <dbReference type="Proteomes" id="UP000002630"/>
    </source>
</evidence>
<dbReference type="InterPro" id="IPR027417">
    <property type="entry name" value="P-loop_NTPase"/>
</dbReference>
<dbReference type="InterPro" id="IPR001752">
    <property type="entry name" value="Kinesin_motor_dom"/>
</dbReference>
<dbReference type="OrthoDB" id="3176171at2759"/>
<dbReference type="OMA" id="HGINESQ"/>
<feature type="compositionally biased region" description="Gly residues" evidence="8">
    <location>
        <begin position="566"/>
        <end position="583"/>
    </location>
</feature>
<dbReference type="GO" id="GO:0003777">
    <property type="term" value="F:microtubule motor activity"/>
    <property type="evidence" value="ECO:0007669"/>
    <property type="project" value="InterPro"/>
</dbReference>
<keyword evidence="11" id="KW-1185">Reference proteome</keyword>
<dbReference type="eggNOG" id="KOG0242">
    <property type="taxonomic scope" value="Eukaryota"/>
</dbReference>